<reference evidence="1 2" key="1">
    <citation type="submission" date="2017-07" db="EMBL/GenBank/DDBJ databases">
        <title>Draft whole genome sequences of clinical Proprionibacteriaceae strains.</title>
        <authorList>
            <person name="Bernier A.-M."/>
            <person name="Bernard K."/>
            <person name="Domingo M.-C."/>
        </authorList>
    </citation>
    <scope>NUCLEOTIDE SEQUENCE [LARGE SCALE GENOMIC DNA]</scope>
    <source>
        <strain evidence="1 2">NML 130396</strain>
    </source>
</reference>
<evidence type="ECO:0000313" key="2">
    <source>
        <dbReference type="Proteomes" id="UP000216311"/>
    </source>
</evidence>
<dbReference type="Proteomes" id="UP000216311">
    <property type="component" value="Unassembled WGS sequence"/>
</dbReference>
<gene>
    <name evidence="1" type="ORF">CGZ93_14340</name>
</gene>
<sequence>MPMSLRLTPAQRRGLARVGDVMIPGDDALPSFSAAGILDRMDDVLPHLYAEDRAALLTLLDVFARLPRPGVRAIVAAASRWASAPEPLAAGLRMVNFALKGVVHALYWSDLSQQGIHAAIGYDARIDETAHGFSEGENR</sequence>
<accession>A0A255GS10</accession>
<protein>
    <submittedName>
        <fullName evidence="1">Uncharacterized protein</fullName>
    </submittedName>
</protein>
<name>A0A255GS10_9ACTN</name>
<keyword evidence="2" id="KW-1185">Reference proteome</keyword>
<dbReference type="AlphaFoldDB" id="A0A255GS10"/>
<comment type="caution">
    <text evidence="1">The sequence shown here is derived from an EMBL/GenBank/DDBJ whole genome shotgun (WGS) entry which is preliminary data.</text>
</comment>
<evidence type="ECO:0000313" key="1">
    <source>
        <dbReference type="EMBL" id="OYO18605.1"/>
    </source>
</evidence>
<organism evidence="1 2">
    <name type="scientific">Enemella dayhoffiae</name>
    <dbReference type="NCBI Taxonomy" id="2016507"/>
    <lineage>
        <taxon>Bacteria</taxon>
        <taxon>Bacillati</taxon>
        <taxon>Actinomycetota</taxon>
        <taxon>Actinomycetes</taxon>
        <taxon>Propionibacteriales</taxon>
        <taxon>Propionibacteriaceae</taxon>
        <taxon>Enemella</taxon>
    </lineage>
</organism>
<proteinExistence type="predicted"/>
<dbReference type="EMBL" id="NMVQ01000043">
    <property type="protein sequence ID" value="OYO18605.1"/>
    <property type="molecule type" value="Genomic_DNA"/>
</dbReference>